<evidence type="ECO:0000313" key="3">
    <source>
        <dbReference type="EnsemblMetazoa" id="ADIR011739-PA"/>
    </source>
</evidence>
<name>A0A182NVN8_9DIPT</name>
<dbReference type="VEuPathDB" id="VectorBase:ADIR011739"/>
<reference evidence="3" key="2">
    <citation type="submission" date="2020-05" db="UniProtKB">
        <authorList>
            <consortium name="EnsemblMetazoa"/>
        </authorList>
    </citation>
    <scope>IDENTIFICATION</scope>
    <source>
        <strain evidence="3">WRAIR2</strain>
    </source>
</reference>
<evidence type="ECO:0000313" key="4">
    <source>
        <dbReference type="Proteomes" id="UP000075884"/>
    </source>
</evidence>
<dbReference type="STRING" id="7168.A0A182NVN8"/>
<feature type="coiled-coil region" evidence="1">
    <location>
        <begin position="129"/>
        <end position="165"/>
    </location>
</feature>
<dbReference type="EnsemblMetazoa" id="ADIR011739-RA">
    <property type="protein sequence ID" value="ADIR011739-PA"/>
    <property type="gene ID" value="ADIR011739"/>
</dbReference>
<feature type="compositionally biased region" description="Polar residues" evidence="2">
    <location>
        <begin position="1"/>
        <end position="35"/>
    </location>
</feature>
<feature type="region of interest" description="Disordered" evidence="2">
    <location>
        <begin position="1"/>
        <end position="122"/>
    </location>
</feature>
<accession>A0A182NVN8</accession>
<evidence type="ECO:0000256" key="2">
    <source>
        <dbReference type="SAM" id="MobiDB-lite"/>
    </source>
</evidence>
<dbReference type="Proteomes" id="UP000075884">
    <property type="component" value="Unassembled WGS sequence"/>
</dbReference>
<proteinExistence type="predicted"/>
<protein>
    <submittedName>
        <fullName evidence="3">Uncharacterized protein</fullName>
    </submittedName>
</protein>
<dbReference type="AlphaFoldDB" id="A0A182NVN8"/>
<organism evidence="3 4">
    <name type="scientific">Anopheles dirus</name>
    <dbReference type="NCBI Taxonomy" id="7168"/>
    <lineage>
        <taxon>Eukaryota</taxon>
        <taxon>Metazoa</taxon>
        <taxon>Ecdysozoa</taxon>
        <taxon>Arthropoda</taxon>
        <taxon>Hexapoda</taxon>
        <taxon>Insecta</taxon>
        <taxon>Pterygota</taxon>
        <taxon>Neoptera</taxon>
        <taxon>Endopterygota</taxon>
        <taxon>Diptera</taxon>
        <taxon>Nematocera</taxon>
        <taxon>Culicoidea</taxon>
        <taxon>Culicidae</taxon>
        <taxon>Anophelinae</taxon>
        <taxon>Anopheles</taxon>
    </lineage>
</organism>
<sequence length="359" mass="39811">MENQSLVPTGNPEQDLVTPTRSSVATSRTPQSSEAISAFVKSSEVNRGHRPSQFVTTGHDLPQDDGSVGEIEPLPRPMASAGPSSSARVNTDASVEHSLRVEPGPTPSLHNPQPCRDGDASCVGASSSANHVDLELLEIELKMKELQLQQQRIELEKRRAHLQAQGGNKEMFGEISDIAVARRVKKLNEWLRQIVLAGHRQASLDAHPLLSTLPPYTRQGPLHSTSRFAATVPPGNVTSNRYNTGDYTTLALNQTQLYARQGNLRDLPPFSGRPEEWATFVSNLERTKAMYGYIDEENIERLSKALRGKAREMVGLLLTSNDLPQVMNVLRRHFGRPEIIVHCLIRKIRQLPVPKLQRI</sequence>
<keyword evidence="4" id="KW-1185">Reference proteome</keyword>
<reference evidence="4" key="1">
    <citation type="submission" date="2013-03" db="EMBL/GenBank/DDBJ databases">
        <title>The Genome Sequence of Anopheles dirus WRAIR2.</title>
        <authorList>
            <consortium name="The Broad Institute Genomics Platform"/>
            <person name="Neafsey D.E."/>
            <person name="Walton C."/>
            <person name="Walker B."/>
            <person name="Young S.K."/>
            <person name="Zeng Q."/>
            <person name="Gargeya S."/>
            <person name="Fitzgerald M."/>
            <person name="Haas B."/>
            <person name="Abouelleil A."/>
            <person name="Allen A.W."/>
            <person name="Alvarado L."/>
            <person name="Arachchi H.M."/>
            <person name="Berlin A.M."/>
            <person name="Chapman S.B."/>
            <person name="Gainer-Dewar J."/>
            <person name="Goldberg J."/>
            <person name="Griggs A."/>
            <person name="Gujja S."/>
            <person name="Hansen M."/>
            <person name="Howarth C."/>
            <person name="Imamovic A."/>
            <person name="Ireland A."/>
            <person name="Larimer J."/>
            <person name="McCowan C."/>
            <person name="Murphy C."/>
            <person name="Pearson M."/>
            <person name="Poon T.W."/>
            <person name="Priest M."/>
            <person name="Roberts A."/>
            <person name="Saif S."/>
            <person name="Shea T."/>
            <person name="Sisk P."/>
            <person name="Sykes S."/>
            <person name="Wortman J."/>
            <person name="Nusbaum C."/>
            <person name="Birren B."/>
        </authorList>
    </citation>
    <scope>NUCLEOTIDE SEQUENCE [LARGE SCALE GENOMIC DNA]</scope>
    <source>
        <strain evidence="4">WRAIR2</strain>
    </source>
</reference>
<feature type="compositionally biased region" description="Polar residues" evidence="2">
    <location>
        <begin position="82"/>
        <end position="93"/>
    </location>
</feature>
<evidence type="ECO:0000256" key="1">
    <source>
        <dbReference type="SAM" id="Coils"/>
    </source>
</evidence>
<keyword evidence="1" id="KW-0175">Coiled coil</keyword>